<evidence type="ECO:0000313" key="4">
    <source>
        <dbReference type="EMBL" id="SPC73326.1"/>
    </source>
</evidence>
<dbReference type="InterPro" id="IPR015590">
    <property type="entry name" value="Aldehyde_DH_dom"/>
</dbReference>
<dbReference type="GO" id="GO:0006210">
    <property type="term" value="P:thymine catabolic process"/>
    <property type="evidence" value="ECO:0007669"/>
    <property type="project" value="TreeGrafter"/>
</dbReference>
<evidence type="ECO:0000259" key="3">
    <source>
        <dbReference type="Pfam" id="PF13966"/>
    </source>
</evidence>
<proteinExistence type="inferred from homology"/>
<dbReference type="Pfam" id="PF13966">
    <property type="entry name" value="zf-RVT"/>
    <property type="match status" value="1"/>
</dbReference>
<dbReference type="SUPFAM" id="SSF53720">
    <property type="entry name" value="ALDH-like"/>
    <property type="match status" value="1"/>
</dbReference>
<dbReference type="InterPro" id="IPR016162">
    <property type="entry name" value="Ald_DH_N"/>
</dbReference>
<dbReference type="GO" id="GO:0006574">
    <property type="term" value="P:L-valine catabolic process"/>
    <property type="evidence" value="ECO:0007669"/>
    <property type="project" value="TreeGrafter"/>
</dbReference>
<dbReference type="InterPro" id="IPR016161">
    <property type="entry name" value="Ald_DH/histidinol_DH"/>
</dbReference>
<reference evidence="4" key="1">
    <citation type="submission" date="2018-02" db="EMBL/GenBank/DDBJ databases">
        <authorList>
            <person name="Cohen D.B."/>
            <person name="Kent A.D."/>
        </authorList>
    </citation>
    <scope>NUCLEOTIDE SEQUENCE</scope>
</reference>
<dbReference type="PANTHER" id="PTHR43866">
    <property type="entry name" value="MALONATE-SEMIALDEHYDE DEHYDROGENASE"/>
    <property type="match status" value="1"/>
</dbReference>
<comment type="similarity">
    <text evidence="1">Belongs to the aldehyde dehydrogenase family.</text>
</comment>
<dbReference type="InterPro" id="IPR026960">
    <property type="entry name" value="RVT-Znf"/>
</dbReference>
<sequence length="506" mass="56793">MPTRSTAPCSALPGSRRLPIPTLLPAAYLPDLPRPRPARSQCLSVLRNLNLKGLSLRPQILALRNSHFSTATEPSSKQPHPPRVPNLIGGTFVDSQSPASIDVINPATQEVVSQVPLTTNEEFKAAVSSAKKAFLSWRNTPVTTRQRIMFKLQELIRRDIDKLALNITTEQGKTLKDAQGDVFRGLEVVEHACGMATLQMGEYVSNVSNGIDTYSIREPLGVCAGICPFNFPAMIPLWMFPVAVTCGNTFVLKPSEKDPGASILLAELAMEAGLPNGVLNIVHGTNDIVNAICDDEDIRAVSFVGSNTVCVMYRTSKDGVFTSRSYYYALIDRRGVRFPWKSIWRVKAPPRVAFFVWTATWGRILTCDNLMRRGYTMAGWCCMCCCDGETVDHLLLHCSAVQKLWNYVFLTFRVHWVLPRQVADLLFGWHNWFGKHHSHIWNLIPLCLMWTVWRERNLRTFEDLSTSPDQLLGTFVTSLFDWSRIWGFTTAVTVTEFVDSWHSASV</sequence>
<feature type="domain" description="Reverse transcriptase zinc-binding" evidence="3">
    <location>
        <begin position="321"/>
        <end position="405"/>
    </location>
</feature>
<protein>
    <submittedName>
        <fullName evidence="4">Uncharacterized protein</fullName>
    </submittedName>
</protein>
<gene>
    <name evidence="4" type="ORF">FSB_LOCUS1208</name>
</gene>
<dbReference type="EMBL" id="OIVN01000051">
    <property type="protein sequence ID" value="SPC73326.1"/>
    <property type="molecule type" value="Genomic_DNA"/>
</dbReference>
<accession>A0A2N9E372</accession>
<dbReference type="GO" id="GO:0004491">
    <property type="term" value="F:methylmalonate-semialdehyde dehydrogenase (acylating, NAD) activity"/>
    <property type="evidence" value="ECO:0007669"/>
    <property type="project" value="InterPro"/>
</dbReference>
<organism evidence="4">
    <name type="scientific">Fagus sylvatica</name>
    <name type="common">Beechnut</name>
    <dbReference type="NCBI Taxonomy" id="28930"/>
    <lineage>
        <taxon>Eukaryota</taxon>
        <taxon>Viridiplantae</taxon>
        <taxon>Streptophyta</taxon>
        <taxon>Embryophyta</taxon>
        <taxon>Tracheophyta</taxon>
        <taxon>Spermatophyta</taxon>
        <taxon>Magnoliopsida</taxon>
        <taxon>eudicotyledons</taxon>
        <taxon>Gunneridae</taxon>
        <taxon>Pentapetalae</taxon>
        <taxon>rosids</taxon>
        <taxon>fabids</taxon>
        <taxon>Fagales</taxon>
        <taxon>Fagaceae</taxon>
        <taxon>Fagus</taxon>
    </lineage>
</organism>
<name>A0A2N9E372_FAGSY</name>
<evidence type="ECO:0000259" key="2">
    <source>
        <dbReference type="Pfam" id="PF00171"/>
    </source>
</evidence>
<dbReference type="FunFam" id="3.40.605.10:FF:000003">
    <property type="entry name" value="Methylmalonate-semialdehyde dehydrogenase [acylating]"/>
    <property type="match status" value="1"/>
</dbReference>
<dbReference type="InterPro" id="IPR010061">
    <property type="entry name" value="MeMal-semiAld_DH"/>
</dbReference>
<dbReference type="PANTHER" id="PTHR43866:SF3">
    <property type="entry name" value="METHYLMALONATE-SEMIALDEHYDE DEHYDROGENASE [ACYLATING], MITOCHONDRIAL"/>
    <property type="match status" value="1"/>
</dbReference>
<feature type="domain" description="Aldehyde dehydrogenase" evidence="2">
    <location>
        <begin position="92"/>
        <end position="309"/>
    </location>
</feature>
<dbReference type="Pfam" id="PF00171">
    <property type="entry name" value="Aldedh"/>
    <property type="match status" value="1"/>
</dbReference>
<dbReference type="GO" id="GO:0005739">
    <property type="term" value="C:mitochondrion"/>
    <property type="evidence" value="ECO:0007669"/>
    <property type="project" value="TreeGrafter"/>
</dbReference>
<dbReference type="AlphaFoldDB" id="A0A2N9E372"/>
<dbReference type="Gene3D" id="3.40.605.10">
    <property type="entry name" value="Aldehyde Dehydrogenase, Chain A, domain 1"/>
    <property type="match status" value="1"/>
</dbReference>
<evidence type="ECO:0000256" key="1">
    <source>
        <dbReference type="ARBA" id="ARBA00009986"/>
    </source>
</evidence>